<organism evidence="1 2">
    <name type="scientific">Iphiclides podalirius</name>
    <name type="common">scarce swallowtail</name>
    <dbReference type="NCBI Taxonomy" id="110791"/>
    <lineage>
        <taxon>Eukaryota</taxon>
        <taxon>Metazoa</taxon>
        <taxon>Ecdysozoa</taxon>
        <taxon>Arthropoda</taxon>
        <taxon>Hexapoda</taxon>
        <taxon>Insecta</taxon>
        <taxon>Pterygota</taxon>
        <taxon>Neoptera</taxon>
        <taxon>Endopterygota</taxon>
        <taxon>Lepidoptera</taxon>
        <taxon>Glossata</taxon>
        <taxon>Ditrysia</taxon>
        <taxon>Papilionoidea</taxon>
        <taxon>Papilionidae</taxon>
        <taxon>Papilioninae</taxon>
        <taxon>Iphiclides</taxon>
    </lineage>
</organism>
<evidence type="ECO:0008006" key="3">
    <source>
        <dbReference type="Google" id="ProtNLM"/>
    </source>
</evidence>
<keyword evidence="2" id="KW-1185">Reference proteome</keyword>
<dbReference type="Proteomes" id="UP000837857">
    <property type="component" value="Chromosome 16"/>
</dbReference>
<proteinExistence type="predicted"/>
<evidence type="ECO:0000313" key="2">
    <source>
        <dbReference type="Proteomes" id="UP000837857"/>
    </source>
</evidence>
<accession>A0ABN8I100</accession>
<dbReference type="EMBL" id="OW152828">
    <property type="protein sequence ID" value="CAH2045800.1"/>
    <property type="molecule type" value="Genomic_DNA"/>
</dbReference>
<sequence>MSQFTVSRTYQQRGQLEPKTWIQEKKVHIRECSLIHNHPTTFRKRIRELNGKAVEFCSQMKAEYGSIAVIDKNQSTEDLESDPYIPTPVAKASMSQLRLQATRQWAADKSILWFNIDEPHIQLLVTQSMVRNTEWGYFAMFAKSLPTTNITGALR</sequence>
<protein>
    <recommendedName>
        <fullName evidence="3">Transposase</fullName>
    </recommendedName>
</protein>
<reference evidence="1" key="1">
    <citation type="submission" date="2022-03" db="EMBL/GenBank/DDBJ databases">
        <authorList>
            <person name="Martin H S."/>
        </authorList>
    </citation>
    <scope>NUCLEOTIDE SEQUENCE</scope>
</reference>
<name>A0ABN8I100_9NEOP</name>
<evidence type="ECO:0000313" key="1">
    <source>
        <dbReference type="EMBL" id="CAH2045800.1"/>
    </source>
</evidence>
<feature type="non-terminal residue" evidence="1">
    <location>
        <position position="1"/>
    </location>
</feature>
<gene>
    <name evidence="1" type="ORF">IPOD504_LOCUS5233</name>
</gene>